<dbReference type="Proteomes" id="UP000184300">
    <property type="component" value="Unassembled WGS sequence"/>
</dbReference>
<keyword evidence="2" id="KW-1133">Transmembrane helix</keyword>
<dbReference type="AlphaFoldDB" id="A0A1L9VV56"/>
<dbReference type="InterPro" id="IPR021709">
    <property type="entry name" value="DUF3292"/>
</dbReference>
<dbReference type="RefSeq" id="XP_022404481.1">
    <property type="nucleotide sequence ID" value="XM_022550026.1"/>
</dbReference>
<dbReference type="Pfam" id="PF11696">
    <property type="entry name" value="DUF3292"/>
    <property type="match status" value="1"/>
</dbReference>
<dbReference type="EMBL" id="KV878890">
    <property type="protein sequence ID" value="OJJ87798.1"/>
    <property type="molecule type" value="Genomic_DNA"/>
</dbReference>
<keyword evidence="2" id="KW-0472">Membrane</keyword>
<protein>
    <submittedName>
        <fullName evidence="3">Uncharacterized protein</fullName>
    </submittedName>
</protein>
<evidence type="ECO:0000256" key="1">
    <source>
        <dbReference type="SAM" id="MobiDB-lite"/>
    </source>
</evidence>
<feature type="transmembrane region" description="Helical" evidence="2">
    <location>
        <begin position="137"/>
        <end position="164"/>
    </location>
</feature>
<reference evidence="4" key="1">
    <citation type="journal article" date="2017" name="Genome Biol.">
        <title>Comparative genomics reveals high biological diversity and specific adaptations in the industrially and medically important fungal genus Aspergillus.</title>
        <authorList>
            <person name="de Vries R.P."/>
            <person name="Riley R."/>
            <person name="Wiebenga A."/>
            <person name="Aguilar-Osorio G."/>
            <person name="Amillis S."/>
            <person name="Uchima C.A."/>
            <person name="Anderluh G."/>
            <person name="Asadollahi M."/>
            <person name="Askin M."/>
            <person name="Barry K."/>
            <person name="Battaglia E."/>
            <person name="Bayram O."/>
            <person name="Benocci T."/>
            <person name="Braus-Stromeyer S.A."/>
            <person name="Caldana C."/>
            <person name="Canovas D."/>
            <person name="Cerqueira G.C."/>
            <person name="Chen F."/>
            <person name="Chen W."/>
            <person name="Choi C."/>
            <person name="Clum A."/>
            <person name="Dos Santos R.A."/>
            <person name="Damasio A.R."/>
            <person name="Diallinas G."/>
            <person name="Emri T."/>
            <person name="Fekete E."/>
            <person name="Flipphi M."/>
            <person name="Freyberg S."/>
            <person name="Gallo A."/>
            <person name="Gournas C."/>
            <person name="Habgood R."/>
            <person name="Hainaut M."/>
            <person name="Harispe M.L."/>
            <person name="Henrissat B."/>
            <person name="Hilden K.S."/>
            <person name="Hope R."/>
            <person name="Hossain A."/>
            <person name="Karabika E."/>
            <person name="Karaffa L."/>
            <person name="Karanyi Z."/>
            <person name="Krasevec N."/>
            <person name="Kuo A."/>
            <person name="Kusch H."/>
            <person name="LaButti K."/>
            <person name="Lagendijk E.L."/>
            <person name="Lapidus A."/>
            <person name="Levasseur A."/>
            <person name="Lindquist E."/>
            <person name="Lipzen A."/>
            <person name="Logrieco A.F."/>
            <person name="MacCabe A."/>
            <person name="Maekelae M.R."/>
            <person name="Malavazi I."/>
            <person name="Melin P."/>
            <person name="Meyer V."/>
            <person name="Mielnichuk N."/>
            <person name="Miskei M."/>
            <person name="Molnar A.P."/>
            <person name="Mule G."/>
            <person name="Ngan C.Y."/>
            <person name="Orejas M."/>
            <person name="Orosz E."/>
            <person name="Ouedraogo J.P."/>
            <person name="Overkamp K.M."/>
            <person name="Park H.-S."/>
            <person name="Perrone G."/>
            <person name="Piumi F."/>
            <person name="Punt P.J."/>
            <person name="Ram A.F."/>
            <person name="Ramon A."/>
            <person name="Rauscher S."/>
            <person name="Record E."/>
            <person name="Riano-Pachon D.M."/>
            <person name="Robert V."/>
            <person name="Roehrig J."/>
            <person name="Ruller R."/>
            <person name="Salamov A."/>
            <person name="Salih N.S."/>
            <person name="Samson R.A."/>
            <person name="Sandor E."/>
            <person name="Sanguinetti M."/>
            <person name="Schuetze T."/>
            <person name="Sepcic K."/>
            <person name="Shelest E."/>
            <person name="Sherlock G."/>
            <person name="Sophianopoulou V."/>
            <person name="Squina F.M."/>
            <person name="Sun H."/>
            <person name="Susca A."/>
            <person name="Todd R.B."/>
            <person name="Tsang A."/>
            <person name="Unkles S.E."/>
            <person name="van de Wiele N."/>
            <person name="van Rossen-Uffink D."/>
            <person name="Oliveira J.V."/>
            <person name="Vesth T.C."/>
            <person name="Visser J."/>
            <person name="Yu J.-H."/>
            <person name="Zhou M."/>
            <person name="Andersen M.R."/>
            <person name="Archer D.B."/>
            <person name="Baker S.E."/>
            <person name="Benoit I."/>
            <person name="Brakhage A.A."/>
            <person name="Braus G.H."/>
            <person name="Fischer R."/>
            <person name="Frisvad J.C."/>
            <person name="Goldman G.H."/>
            <person name="Houbraken J."/>
            <person name="Oakley B."/>
            <person name="Pocsi I."/>
            <person name="Scazzocchio C."/>
            <person name="Seiboth B."/>
            <person name="vanKuyk P.A."/>
            <person name="Wortman J."/>
            <person name="Dyer P.S."/>
            <person name="Grigoriev I.V."/>
        </authorList>
    </citation>
    <scope>NUCLEOTIDE SEQUENCE [LARGE SCALE GENOMIC DNA]</scope>
    <source>
        <strain evidence="4">CBS 516.65</strain>
    </source>
</reference>
<accession>A0A1L9VV56</accession>
<evidence type="ECO:0000313" key="3">
    <source>
        <dbReference type="EMBL" id="OJJ87798.1"/>
    </source>
</evidence>
<dbReference type="VEuPathDB" id="FungiDB:ASPGLDRAFT_79537"/>
<organism evidence="3 4">
    <name type="scientific">Aspergillus glaucus CBS 516.65</name>
    <dbReference type="NCBI Taxonomy" id="1160497"/>
    <lineage>
        <taxon>Eukaryota</taxon>
        <taxon>Fungi</taxon>
        <taxon>Dikarya</taxon>
        <taxon>Ascomycota</taxon>
        <taxon>Pezizomycotina</taxon>
        <taxon>Eurotiomycetes</taxon>
        <taxon>Eurotiomycetidae</taxon>
        <taxon>Eurotiales</taxon>
        <taxon>Aspergillaceae</taxon>
        <taxon>Aspergillus</taxon>
        <taxon>Aspergillus subgen. Aspergillus</taxon>
    </lineage>
</organism>
<feature type="compositionally biased region" description="Low complexity" evidence="1">
    <location>
        <begin position="427"/>
        <end position="445"/>
    </location>
</feature>
<dbReference type="PANTHER" id="PTHR38694">
    <property type="entry name" value="CONSERVED EXPRESSED PROTEIN"/>
    <property type="match status" value="1"/>
</dbReference>
<keyword evidence="4" id="KW-1185">Reference proteome</keyword>
<feature type="region of interest" description="Disordered" evidence="1">
    <location>
        <begin position="402"/>
        <end position="466"/>
    </location>
</feature>
<proteinExistence type="predicted"/>
<evidence type="ECO:0000313" key="4">
    <source>
        <dbReference type="Proteomes" id="UP000184300"/>
    </source>
</evidence>
<keyword evidence="2" id="KW-0812">Transmembrane</keyword>
<feature type="region of interest" description="Disordered" evidence="1">
    <location>
        <begin position="178"/>
        <end position="202"/>
    </location>
</feature>
<dbReference type="OrthoDB" id="1708389at2759"/>
<sequence length="648" mass="72299">MSQEHLPGSLDDTDSHDLVRTETGDSALARNHPNPPEIKYRPSSRTLEETLAEGLSNEDLWMLIRRFNKQIYYVKAAEEAPLKALDLNRAEDEKYPPEKLRITLERFYTSVIIGFSSFFNHIGRLRSWKEPRRTAKFCAFYFVAWLVDLLIPALSSVLIALIIFSPVRPLLFPEPVEPDEKPGQYESHDSITGVSEEHKGEAAEQEASNLVNMVATVAVEGAAGKYGQGVAESSTETLAEEIPETPSMPGSTEVVPVTTEAPGENAPAEDKTEKPMKKKVFKATNQTMRVISDITDLYERFANVFSPTPPFFAISARLQLVGILVSICFASLITSSYVIVKGIGFAIGFGFFGDPVFEWTVDFLNRKVPNWKDSLDMQKTLLKGVPTNAQLTLTLLRIGEMNSSPLPPPPGSSNIEPSWPISRRKSNNSNNLITNGDNNNDNNTNRDPPTDLQKQPSADSLEPPKPSKRRWLTKLFKIFRRTITTAIQSHIALDRAMAIAGSAHTQNLLGMLQRKGFITAPMGPLKFEAKFERKRGTVVIDSSKEPPLLYFTTQNSGALDDLRIENQKDSKVLFQIPVTEIRELKKTEGLGWKGKLIVELTVKSKEVADGLVVCGREVGQCYHLTGMKGRNQLFNRLVAIDAQFWESY</sequence>
<name>A0A1L9VV56_ASPGL</name>
<dbReference type="STRING" id="1160497.A0A1L9VV56"/>
<dbReference type="GeneID" id="34466286"/>
<evidence type="ECO:0000256" key="2">
    <source>
        <dbReference type="SAM" id="Phobius"/>
    </source>
</evidence>
<dbReference type="PANTHER" id="PTHR38694:SF2">
    <property type="match status" value="1"/>
</dbReference>
<gene>
    <name evidence="3" type="ORF">ASPGLDRAFT_79537</name>
</gene>